<comment type="pathway">
    <text evidence="1 10">Sulfur metabolism; glutathione biosynthesis; glutathione from L-cysteine and L-glutamate: step 1/2.</text>
</comment>
<dbReference type="Gene3D" id="1.10.8.960">
    <property type="match status" value="1"/>
</dbReference>
<evidence type="ECO:0000313" key="12">
    <source>
        <dbReference type="Proteomes" id="UP000240830"/>
    </source>
</evidence>
<keyword evidence="5 10" id="KW-0317">Glutathione biosynthesis</keyword>
<dbReference type="GO" id="GO:0004357">
    <property type="term" value="F:glutamate-cysteine ligase activity"/>
    <property type="evidence" value="ECO:0007669"/>
    <property type="project" value="UniProtKB-UniRule"/>
</dbReference>
<keyword evidence="6 10" id="KW-0547">Nucleotide-binding</keyword>
<proteinExistence type="inferred from homology"/>
<evidence type="ECO:0000256" key="3">
    <source>
        <dbReference type="ARBA" id="ARBA00012220"/>
    </source>
</evidence>
<protein>
    <recommendedName>
        <fullName evidence="3 10">Glutamate--cysteine ligase</fullName>
        <ecNumber evidence="3 10">6.3.2.2</ecNumber>
    </recommendedName>
    <alternativeName>
        <fullName evidence="9 10">Gamma-ECS</fullName>
    </alternativeName>
    <alternativeName>
        <fullName evidence="8 10">Gamma-glutamylcysteine synthetase</fullName>
    </alternativeName>
</protein>
<name>A0A2H9TL49_9FUNG</name>
<dbReference type="PANTHER" id="PTHR11164:SF0">
    <property type="entry name" value="GLUTAMATE--CYSTEINE LIGASE CATALYTIC SUBUNIT"/>
    <property type="match status" value="1"/>
</dbReference>
<evidence type="ECO:0000256" key="9">
    <source>
        <dbReference type="ARBA" id="ARBA00032122"/>
    </source>
</evidence>
<dbReference type="InterPro" id="IPR004308">
    <property type="entry name" value="GCS"/>
</dbReference>
<dbReference type="GO" id="GO:0017109">
    <property type="term" value="C:glutamate-cysteine ligase complex"/>
    <property type="evidence" value="ECO:0007669"/>
    <property type="project" value="TreeGrafter"/>
</dbReference>
<keyword evidence="7 10" id="KW-0067">ATP-binding</keyword>
<keyword evidence="12" id="KW-1185">Reference proteome</keyword>
<evidence type="ECO:0000256" key="7">
    <source>
        <dbReference type="ARBA" id="ARBA00022840"/>
    </source>
</evidence>
<dbReference type="GO" id="GO:0005524">
    <property type="term" value="F:ATP binding"/>
    <property type="evidence" value="ECO:0007669"/>
    <property type="project" value="UniProtKB-UniRule"/>
</dbReference>
<dbReference type="UniPathway" id="UPA00142">
    <property type="reaction ID" value="UER00209"/>
</dbReference>
<dbReference type="Pfam" id="PF03074">
    <property type="entry name" value="GCS"/>
    <property type="match status" value="1"/>
</dbReference>
<dbReference type="SUPFAM" id="SSF55931">
    <property type="entry name" value="Glutamine synthetase/guanido kinase"/>
    <property type="match status" value="1"/>
</dbReference>
<dbReference type="GO" id="GO:0006750">
    <property type="term" value="P:glutathione biosynthetic process"/>
    <property type="evidence" value="ECO:0007669"/>
    <property type="project" value="UniProtKB-UniRule"/>
</dbReference>
<accession>A0A2H9TL49</accession>
<dbReference type="FunFam" id="3.30.590.50:FF:000002">
    <property type="entry name" value="Glutamate--cysteine ligase catalytic subunit"/>
    <property type="match status" value="1"/>
</dbReference>
<dbReference type="PANTHER" id="PTHR11164">
    <property type="entry name" value="GLUTAMATE CYSTEINE LIGASE"/>
    <property type="match status" value="1"/>
</dbReference>
<dbReference type="InterPro" id="IPR014746">
    <property type="entry name" value="Gln_synth/guanido_kin_cat_dom"/>
</dbReference>
<evidence type="ECO:0000256" key="5">
    <source>
        <dbReference type="ARBA" id="ARBA00022684"/>
    </source>
</evidence>
<dbReference type="AlphaFoldDB" id="A0A2H9TL49"/>
<gene>
    <name evidence="11" type="ORF">PSACC_01695</name>
</gene>
<evidence type="ECO:0000256" key="10">
    <source>
        <dbReference type="RuleBase" id="RU367135"/>
    </source>
</evidence>
<organism evidence="11 12">
    <name type="scientific">Paramicrosporidium saccamoebae</name>
    <dbReference type="NCBI Taxonomy" id="1246581"/>
    <lineage>
        <taxon>Eukaryota</taxon>
        <taxon>Fungi</taxon>
        <taxon>Fungi incertae sedis</taxon>
        <taxon>Cryptomycota</taxon>
        <taxon>Cryptomycota incertae sedis</taxon>
        <taxon>Paramicrosporidium</taxon>
    </lineage>
</organism>
<dbReference type="Proteomes" id="UP000240830">
    <property type="component" value="Unassembled WGS sequence"/>
</dbReference>
<comment type="catalytic activity">
    <reaction evidence="10">
        <text>L-cysteine + L-glutamate + ATP = gamma-L-glutamyl-L-cysteine + ADP + phosphate + H(+)</text>
        <dbReference type="Rhea" id="RHEA:13285"/>
        <dbReference type="ChEBI" id="CHEBI:15378"/>
        <dbReference type="ChEBI" id="CHEBI:29985"/>
        <dbReference type="ChEBI" id="CHEBI:30616"/>
        <dbReference type="ChEBI" id="CHEBI:35235"/>
        <dbReference type="ChEBI" id="CHEBI:43474"/>
        <dbReference type="ChEBI" id="CHEBI:58173"/>
        <dbReference type="ChEBI" id="CHEBI:456216"/>
        <dbReference type="EC" id="6.3.2.2"/>
    </reaction>
</comment>
<reference evidence="11 12" key="1">
    <citation type="submission" date="2016-10" db="EMBL/GenBank/DDBJ databases">
        <title>The genome of Paramicrosporidium saccamoebae is the missing link in understanding Cryptomycota and Microsporidia evolution.</title>
        <authorList>
            <person name="Quandt C.A."/>
            <person name="Beaudet D."/>
            <person name="Corsaro D."/>
            <person name="Michel R."/>
            <person name="Corradi N."/>
            <person name="James T."/>
        </authorList>
    </citation>
    <scope>NUCLEOTIDE SEQUENCE [LARGE SCALE GENOMIC DNA]</scope>
    <source>
        <strain evidence="11 12">KSL3</strain>
    </source>
</reference>
<evidence type="ECO:0000256" key="6">
    <source>
        <dbReference type="ARBA" id="ARBA00022741"/>
    </source>
</evidence>
<dbReference type="EMBL" id="MTSL01000119">
    <property type="protein sequence ID" value="PJF18491.1"/>
    <property type="molecule type" value="Genomic_DNA"/>
</dbReference>
<dbReference type="Gene3D" id="3.30.590.50">
    <property type="match status" value="2"/>
</dbReference>
<dbReference type="EC" id="6.3.2.2" evidence="3 10"/>
<dbReference type="STRING" id="1246581.A0A2H9TL49"/>
<evidence type="ECO:0000256" key="1">
    <source>
        <dbReference type="ARBA" id="ARBA00005006"/>
    </source>
</evidence>
<evidence type="ECO:0000256" key="4">
    <source>
        <dbReference type="ARBA" id="ARBA00022598"/>
    </source>
</evidence>
<evidence type="ECO:0000313" key="11">
    <source>
        <dbReference type="EMBL" id="PJF18491.1"/>
    </source>
</evidence>
<sequence>MGLLSCGTPLNWEDAKPLAEKVRAGGVEQLIRVFERLKDRTHDYLKWGDEVEYIVVRFGNDKSCHVTVRAEEMLEQLKTEMAEKSHSLPECCTEAMESFTATWHPEYGRYMLEATPAKPYRHDVKDLLCVERDMTLRRRQAELHLRPNESLLAIGNFPRLGCKDAFADPLATTLTNEASRSLFFPDEFINKHPRFKTITRNIRERRGEKVCIELPLFRDTNTKMVVDSETTSAFPGSTQNNTKRDTIYMDAMGFGMGCCCLQITFQARDILEARHLYDQLAMALTASTPIYRGYLADVDCRWNVISASVDDRTNKERVSGSAYIPKSRYASISRFIAMDPRLLPQYNDLNVPYNGKTYDRLIEAGFDDLLAKHFAWLFIRDPLVIFSELVDQDNNSSDHFENIQSTNWQTMRFKPPPAEDDSIGWRVEFRPMEVQPTEFENAAFSVFIVLLTRIILVYNLNFYMPLSLVDENMQRAHRRDSLKSQRFHFPCDPYREGCADECLTELTVNDIINGSDKFVGLATLVDQYLDSVSVDETTRGRLSEYLTLIRMRASGELLTPASWMRNFVQNHPGYQRDSVVTPEITFDLMKEVDRITHESQFMSRVDFCSHYSVARQT</sequence>
<evidence type="ECO:0000256" key="2">
    <source>
        <dbReference type="ARBA" id="ARBA00008100"/>
    </source>
</evidence>
<dbReference type="FunFam" id="3.30.590.50:FF:000007">
    <property type="entry name" value="Glutamate--cysteine ligase"/>
    <property type="match status" value="1"/>
</dbReference>
<comment type="similarity">
    <text evidence="2 10">Belongs to the glutamate--cysteine ligase type 3 family.</text>
</comment>
<evidence type="ECO:0000256" key="8">
    <source>
        <dbReference type="ARBA" id="ARBA00030585"/>
    </source>
</evidence>
<keyword evidence="4 10" id="KW-0436">Ligase</keyword>
<comment type="caution">
    <text evidence="11">The sequence shown here is derived from an EMBL/GenBank/DDBJ whole genome shotgun (WGS) entry which is preliminary data.</text>
</comment>
<dbReference type="OrthoDB" id="7939818at2759"/>